<gene>
    <name evidence="2" type="ORF">SAMN05414137_113172</name>
</gene>
<dbReference type="EMBL" id="FOAZ01000013">
    <property type="protein sequence ID" value="SEL81914.1"/>
    <property type="molecule type" value="Genomic_DNA"/>
</dbReference>
<protein>
    <submittedName>
        <fullName evidence="2">Uncharacterized conserved protein YbjT, contains NAD(P)-binding and DUF2867 domains</fullName>
    </submittedName>
</protein>
<dbReference type="AlphaFoldDB" id="A0A1H7TBV6"/>
<dbReference type="Gene3D" id="3.90.25.10">
    <property type="entry name" value="UDP-galactose 4-epimerase, domain 1"/>
    <property type="match status" value="1"/>
</dbReference>
<sequence>MILITGATGLTGSAVVREFGRQARPARALVRDPDKRRAERDAAGVDTVRADLLVPATLAPALDGVETVVLISSGDDAMVEAQGNLIDAAVAAGVRHIVKVSGLGADPDSAFRFGRYHAQVEQHLLAARVRATVLRPSQFMQVYYREVPTLLADGSFAQPLGDTRMAPVDTEDVARIAFAAATATATATATVPESVDGEADLLPFTGPEALSMTEVCAILSEVIGRPIRYVDLAPEEKHRRLLAAGIPRRSADDLDDLFRVRREGGPESDVDTAAFDRFGLRPTTFAEFAHRSAPVFRAEMSPDHLWASGWLQR</sequence>
<dbReference type="InterPro" id="IPR051604">
    <property type="entry name" value="Ergot_Alk_Oxidoreductase"/>
</dbReference>
<dbReference type="STRING" id="235985.SAMN05414137_113172"/>
<dbReference type="RefSeq" id="WP_042444283.1">
    <property type="nucleotide sequence ID" value="NZ_BBPN01000006.1"/>
</dbReference>
<name>A0A1H7TBV6_STRJI</name>
<dbReference type="Pfam" id="PF05368">
    <property type="entry name" value="NmrA"/>
    <property type="match status" value="1"/>
</dbReference>
<dbReference type="PANTHER" id="PTHR43162">
    <property type="match status" value="1"/>
</dbReference>
<proteinExistence type="predicted"/>
<dbReference type="PANTHER" id="PTHR43162:SF1">
    <property type="entry name" value="PRESTALK A DIFFERENTIATION PROTEIN A"/>
    <property type="match status" value="1"/>
</dbReference>
<evidence type="ECO:0000259" key="1">
    <source>
        <dbReference type="Pfam" id="PF05368"/>
    </source>
</evidence>
<organism evidence="2 3">
    <name type="scientific">Streptacidiphilus jiangxiensis</name>
    <dbReference type="NCBI Taxonomy" id="235985"/>
    <lineage>
        <taxon>Bacteria</taxon>
        <taxon>Bacillati</taxon>
        <taxon>Actinomycetota</taxon>
        <taxon>Actinomycetes</taxon>
        <taxon>Kitasatosporales</taxon>
        <taxon>Streptomycetaceae</taxon>
        <taxon>Streptacidiphilus</taxon>
    </lineage>
</organism>
<reference evidence="3" key="1">
    <citation type="submission" date="2016-10" db="EMBL/GenBank/DDBJ databases">
        <authorList>
            <person name="Varghese N."/>
        </authorList>
    </citation>
    <scope>NUCLEOTIDE SEQUENCE [LARGE SCALE GENOMIC DNA]</scope>
    <source>
        <strain evidence="3">DSM 45096 / BCRC 16803 / CGMCC 4.1857 / CIP 109030 / JCM 12277 / KCTC 19219 / NBRC 100920 / 33214</strain>
    </source>
</reference>
<evidence type="ECO:0000313" key="3">
    <source>
        <dbReference type="Proteomes" id="UP000183015"/>
    </source>
</evidence>
<dbReference type="InterPro" id="IPR036291">
    <property type="entry name" value="NAD(P)-bd_dom_sf"/>
</dbReference>
<dbReference type="OrthoDB" id="3250520at2"/>
<dbReference type="eggNOG" id="COG0702">
    <property type="taxonomic scope" value="Bacteria"/>
</dbReference>
<keyword evidence="3" id="KW-1185">Reference proteome</keyword>
<feature type="domain" description="NmrA-like" evidence="1">
    <location>
        <begin position="2"/>
        <end position="288"/>
    </location>
</feature>
<dbReference type="Proteomes" id="UP000183015">
    <property type="component" value="Unassembled WGS sequence"/>
</dbReference>
<accession>A0A1H7TBV6</accession>
<dbReference type="Gene3D" id="3.40.50.720">
    <property type="entry name" value="NAD(P)-binding Rossmann-like Domain"/>
    <property type="match status" value="1"/>
</dbReference>
<evidence type="ECO:0000313" key="2">
    <source>
        <dbReference type="EMBL" id="SEL81914.1"/>
    </source>
</evidence>
<dbReference type="InterPro" id="IPR008030">
    <property type="entry name" value="NmrA-like"/>
</dbReference>
<dbReference type="SUPFAM" id="SSF51735">
    <property type="entry name" value="NAD(P)-binding Rossmann-fold domains"/>
    <property type="match status" value="1"/>
</dbReference>